<name>A0A2S2CPW8_9PROT</name>
<dbReference type="EMBL" id="CP029353">
    <property type="protein sequence ID" value="AWK86420.1"/>
    <property type="molecule type" value="Genomic_DNA"/>
</dbReference>
<dbReference type="AlphaFoldDB" id="A0A2S2CPW8"/>
<proteinExistence type="predicted"/>
<accession>A0A2S2CPW8</accession>
<gene>
    <name evidence="2" type="ORF">DEW08_09355</name>
</gene>
<sequence>MPPICPACRSVTADRSPRPGEAVRRQGTERPTVPLAARCAAHRPAGRPEPATVIPLPARRTGLWQEMMGRWLGEHPAAD</sequence>
<organism evidence="2 3">
    <name type="scientific">Azospirillum thermophilum</name>
    <dbReference type="NCBI Taxonomy" id="2202148"/>
    <lineage>
        <taxon>Bacteria</taxon>
        <taxon>Pseudomonadati</taxon>
        <taxon>Pseudomonadota</taxon>
        <taxon>Alphaproteobacteria</taxon>
        <taxon>Rhodospirillales</taxon>
        <taxon>Azospirillaceae</taxon>
        <taxon>Azospirillum</taxon>
    </lineage>
</organism>
<reference evidence="3" key="1">
    <citation type="submission" date="2018-05" db="EMBL/GenBank/DDBJ databases">
        <title>Azospirillum thermophila sp. nov., a novel isolated from hot spring.</title>
        <authorList>
            <person name="Zhao Z."/>
        </authorList>
    </citation>
    <scope>NUCLEOTIDE SEQUENCE [LARGE SCALE GENOMIC DNA]</scope>
    <source>
        <strain evidence="3">CFH 70021</strain>
    </source>
</reference>
<evidence type="ECO:0000256" key="1">
    <source>
        <dbReference type="SAM" id="MobiDB-lite"/>
    </source>
</evidence>
<feature type="compositionally biased region" description="Basic and acidic residues" evidence="1">
    <location>
        <begin position="15"/>
        <end position="28"/>
    </location>
</feature>
<dbReference type="KEGG" id="azz:DEW08_09355"/>
<evidence type="ECO:0000313" key="2">
    <source>
        <dbReference type="EMBL" id="AWK86420.1"/>
    </source>
</evidence>
<keyword evidence="3" id="KW-1185">Reference proteome</keyword>
<feature type="region of interest" description="Disordered" evidence="1">
    <location>
        <begin position="1"/>
        <end position="31"/>
    </location>
</feature>
<protein>
    <submittedName>
        <fullName evidence="2">Uncharacterized protein</fullName>
    </submittedName>
</protein>
<evidence type="ECO:0000313" key="3">
    <source>
        <dbReference type="Proteomes" id="UP000245629"/>
    </source>
</evidence>
<dbReference type="RefSeq" id="WP_109326511.1">
    <property type="nucleotide sequence ID" value="NZ_CP029353.1"/>
</dbReference>
<dbReference type="Proteomes" id="UP000245629">
    <property type="component" value="Chromosome 2"/>
</dbReference>